<gene>
    <name evidence="3" type="ORF">ACAT0790_LOCUS18392</name>
</gene>
<feature type="region of interest" description="Disordered" evidence="1">
    <location>
        <begin position="584"/>
        <end position="603"/>
    </location>
</feature>
<organism evidence="3">
    <name type="scientific">Alexandrium catenella</name>
    <name type="common">Red tide dinoflagellate</name>
    <name type="synonym">Gonyaulax catenella</name>
    <dbReference type="NCBI Taxonomy" id="2925"/>
    <lineage>
        <taxon>Eukaryota</taxon>
        <taxon>Sar</taxon>
        <taxon>Alveolata</taxon>
        <taxon>Dinophyceae</taxon>
        <taxon>Gonyaulacales</taxon>
        <taxon>Pyrocystaceae</taxon>
        <taxon>Alexandrium</taxon>
    </lineage>
</organism>
<sequence>MATQQLACCILLCLATSLGERLWIDRTAAGRFQVVSEAGPIGDEGTIRGAGGWKRLVDAKAYGVDAGRTWHVTDLPGTVPEAEANGLRFSSGIWMPHAKRFYENCTDMDSDPFWQKEVASYLKEVRRYKGSSAILWWTVGNEVEMEVNVVLGSECVWKRVNWVAARVKAEDPDHPVGIVLAGAHPDKVKMVVRLVTSIDFLGINTYGDSSLGVGRALKSAGWTKPYAITEFGPTGHWEAPVTIWDSYIEESSSQKVPRYLATCNSCKADPLCVGSFAFVWGWKWEKTGTWYGMFNEWPAVTENMSVPCPGCESETVAIMEECWSGTRRKNPAPSISGVVVGKRRLPGMRFSVERGPVVPLRVEAAHALDHKLTAVWAVTEEVVSNAVGGAFEATNPLVSGLWSGSKEDLAIGLGAVLDTSRLPPGDAYRLYVFVREDPKSLGPNETFPLHEASATLPFHICHTAQPTEECYEHVQYAQRIGIRVDRGAYPGVTPSSSFGEVQMSLYMKGDRTCGMPCGLEEYCHTATRWETCYDHVKWALLTGIERHPEMYPGLKNTSSFVDVQRFLYRERNGLCTRPCHDGPLEDFRDTRPPAGSEEAAANGARRPGALGPLLLALLPAALAVAVADA</sequence>
<protein>
    <recommendedName>
        <fullName evidence="4">Glycoside hydrolase family 2 catalytic domain-containing protein</fullName>
    </recommendedName>
</protein>
<evidence type="ECO:0008006" key="4">
    <source>
        <dbReference type="Google" id="ProtNLM"/>
    </source>
</evidence>
<feature type="chain" id="PRO_5030607942" description="Glycoside hydrolase family 2 catalytic domain-containing protein" evidence="2">
    <location>
        <begin position="20"/>
        <end position="629"/>
    </location>
</feature>
<name>A0A7S1M6W9_ALECA</name>
<feature type="signal peptide" evidence="2">
    <location>
        <begin position="1"/>
        <end position="19"/>
    </location>
</feature>
<accession>A0A7S1M6W9</accession>
<dbReference type="AlphaFoldDB" id="A0A7S1M6W9"/>
<evidence type="ECO:0000256" key="1">
    <source>
        <dbReference type="SAM" id="MobiDB-lite"/>
    </source>
</evidence>
<proteinExistence type="predicted"/>
<evidence type="ECO:0000313" key="3">
    <source>
        <dbReference type="EMBL" id="CAD9123328.1"/>
    </source>
</evidence>
<keyword evidence="2" id="KW-0732">Signal</keyword>
<dbReference type="SUPFAM" id="SSF51445">
    <property type="entry name" value="(Trans)glycosidases"/>
    <property type="match status" value="1"/>
</dbReference>
<dbReference type="Gene3D" id="3.20.20.80">
    <property type="entry name" value="Glycosidases"/>
    <property type="match status" value="1"/>
</dbReference>
<dbReference type="InterPro" id="IPR017853">
    <property type="entry name" value="GH"/>
</dbReference>
<reference evidence="3" key="1">
    <citation type="submission" date="2021-01" db="EMBL/GenBank/DDBJ databases">
        <authorList>
            <person name="Corre E."/>
            <person name="Pelletier E."/>
            <person name="Niang G."/>
            <person name="Scheremetjew M."/>
            <person name="Finn R."/>
            <person name="Kale V."/>
            <person name="Holt S."/>
            <person name="Cochrane G."/>
            <person name="Meng A."/>
            <person name="Brown T."/>
            <person name="Cohen L."/>
        </authorList>
    </citation>
    <scope>NUCLEOTIDE SEQUENCE</scope>
    <source>
        <strain evidence="3">OF101</strain>
    </source>
</reference>
<evidence type="ECO:0000256" key="2">
    <source>
        <dbReference type="SAM" id="SignalP"/>
    </source>
</evidence>
<dbReference type="EMBL" id="HBGE01030511">
    <property type="protein sequence ID" value="CAD9123328.1"/>
    <property type="molecule type" value="Transcribed_RNA"/>
</dbReference>